<dbReference type="Pfam" id="PF01814">
    <property type="entry name" value="Hemerythrin"/>
    <property type="match status" value="1"/>
</dbReference>
<comment type="caution">
    <text evidence="2">The sequence shown here is derived from an EMBL/GenBank/DDBJ whole genome shotgun (WGS) entry which is preliminary data.</text>
</comment>
<dbReference type="InterPro" id="IPR012312">
    <property type="entry name" value="Hemerythrin-like"/>
</dbReference>
<accession>A0A7W7WQ99</accession>
<dbReference type="EMBL" id="JACHJW010000001">
    <property type="protein sequence ID" value="MBB4959282.1"/>
    <property type="molecule type" value="Genomic_DNA"/>
</dbReference>
<dbReference type="Gene3D" id="1.20.120.520">
    <property type="entry name" value="nmb1532 protein domain like"/>
    <property type="match status" value="1"/>
</dbReference>
<dbReference type="RefSeq" id="WP_184535238.1">
    <property type="nucleotide sequence ID" value="NZ_JACHJW010000001.1"/>
</dbReference>
<dbReference type="AlphaFoldDB" id="A0A7W7WQ99"/>
<evidence type="ECO:0000313" key="3">
    <source>
        <dbReference type="Proteomes" id="UP000578819"/>
    </source>
</evidence>
<name>A0A7W7WQ99_9ACTN</name>
<organism evidence="2 3">
    <name type="scientific">Micromonospora polyrhachis</name>
    <dbReference type="NCBI Taxonomy" id="1282883"/>
    <lineage>
        <taxon>Bacteria</taxon>
        <taxon>Bacillati</taxon>
        <taxon>Actinomycetota</taxon>
        <taxon>Actinomycetes</taxon>
        <taxon>Micromonosporales</taxon>
        <taxon>Micromonosporaceae</taxon>
        <taxon>Micromonospora</taxon>
    </lineage>
</organism>
<evidence type="ECO:0000259" key="1">
    <source>
        <dbReference type="Pfam" id="PF01814"/>
    </source>
</evidence>
<proteinExistence type="predicted"/>
<sequence>MSGKLDMTAMYAIHDALRRELAYIAKATASVDDDPQRVLRTAAGWELFKKSLHVHHTTEDDALWPVMRQALATRPDDLALLDAMETEHAAIDSAIEAIDAALLDRETGLERLGELADALATGVGAHLNHEENEALPLIQSAVTEQQWQHFGQVSAARVGPDAARIMPWMLDGASAETIATMLAPLPEPVRMAYQNEWLPAYDALDRWRAGSAA</sequence>
<feature type="domain" description="Hemerythrin-like" evidence="1">
    <location>
        <begin position="9"/>
        <end position="138"/>
    </location>
</feature>
<keyword evidence="3" id="KW-1185">Reference proteome</keyword>
<gene>
    <name evidence="2" type="ORF">FHR38_003015</name>
</gene>
<dbReference type="Proteomes" id="UP000578819">
    <property type="component" value="Unassembled WGS sequence"/>
</dbReference>
<evidence type="ECO:0000313" key="2">
    <source>
        <dbReference type="EMBL" id="MBB4959282.1"/>
    </source>
</evidence>
<reference evidence="2 3" key="1">
    <citation type="submission" date="2020-08" db="EMBL/GenBank/DDBJ databases">
        <title>Sequencing the genomes of 1000 actinobacteria strains.</title>
        <authorList>
            <person name="Klenk H.-P."/>
        </authorList>
    </citation>
    <scope>NUCLEOTIDE SEQUENCE [LARGE SCALE GENOMIC DNA]</scope>
    <source>
        <strain evidence="2 3">DSM 45886</strain>
    </source>
</reference>
<protein>
    <submittedName>
        <fullName evidence="2">Hemerythrin-like domain-containing protein</fullName>
    </submittedName>
</protein>
<dbReference type="CDD" id="cd12108">
    <property type="entry name" value="Hr-like"/>
    <property type="match status" value="1"/>
</dbReference>